<feature type="non-terminal residue" evidence="5">
    <location>
        <position position="1"/>
    </location>
</feature>
<dbReference type="PANTHER" id="PTHR47234">
    <property type="match status" value="1"/>
</dbReference>
<dbReference type="SUPFAM" id="SSF56935">
    <property type="entry name" value="Porins"/>
    <property type="match status" value="1"/>
</dbReference>
<protein>
    <recommendedName>
        <fullName evidence="4">TonB-dependent receptor-like beta-barrel domain-containing protein</fullName>
    </recommendedName>
</protein>
<sequence length="346" mass="37679">GGCYFFNVFGNRDFDRNGNLGQDDLNLVNPIELYEWLMGRVTWDSDFRQRVIDVVLSGDMFETASGPIGVAVGFQRRRETGGTIYDAATNTNNLDFVYGANDWHGGLTTTALFSEIAIPVGDNLDINIAVRYEDFDEIGEDTTDPKITILWRPTNSLTLRASAGSSFRTPSLQQSFGTITTVSNLADIVGGTTYKASLSVGNPALTPEAADNVNIGLSWIPESGFMEGFQLDVDWFDYEYTDIITRESSATLLAEDNAALTQYIADNPGASYVDAVNAGAGNRAQVVRNSSAILLRVLPEFANANGANISGMDINASYSFDTDVGSWRIGLQGAWIREYEVEVVNS</sequence>
<reference evidence="5" key="1">
    <citation type="submission" date="2018-05" db="EMBL/GenBank/DDBJ databases">
        <authorList>
            <person name="Lanie J.A."/>
            <person name="Ng W.-L."/>
            <person name="Kazmierczak K.M."/>
            <person name="Andrzejewski T.M."/>
            <person name="Davidsen T.M."/>
            <person name="Wayne K.J."/>
            <person name="Tettelin H."/>
            <person name="Glass J.I."/>
            <person name="Rusch D."/>
            <person name="Podicherti R."/>
            <person name="Tsui H.-C.T."/>
            <person name="Winkler M.E."/>
        </authorList>
    </citation>
    <scope>NUCLEOTIDE SEQUENCE</scope>
</reference>
<keyword evidence="2" id="KW-0472">Membrane</keyword>
<comment type="subcellular location">
    <subcellularLocation>
        <location evidence="1">Cell outer membrane</location>
    </subcellularLocation>
</comment>
<evidence type="ECO:0000256" key="1">
    <source>
        <dbReference type="ARBA" id="ARBA00004442"/>
    </source>
</evidence>
<name>A0A382JH81_9ZZZZ</name>
<dbReference type="GO" id="GO:0009279">
    <property type="term" value="C:cell outer membrane"/>
    <property type="evidence" value="ECO:0007669"/>
    <property type="project" value="UniProtKB-SubCell"/>
</dbReference>
<gene>
    <name evidence="5" type="ORF">METZ01_LOCUS263869</name>
</gene>
<organism evidence="5">
    <name type="scientific">marine metagenome</name>
    <dbReference type="NCBI Taxonomy" id="408172"/>
    <lineage>
        <taxon>unclassified sequences</taxon>
        <taxon>metagenomes</taxon>
        <taxon>ecological metagenomes</taxon>
    </lineage>
</organism>
<evidence type="ECO:0000256" key="3">
    <source>
        <dbReference type="ARBA" id="ARBA00023237"/>
    </source>
</evidence>
<dbReference type="InterPro" id="IPR036942">
    <property type="entry name" value="Beta-barrel_TonB_sf"/>
</dbReference>
<keyword evidence="3" id="KW-0998">Cell outer membrane</keyword>
<proteinExistence type="predicted"/>
<dbReference type="InterPro" id="IPR000531">
    <property type="entry name" value="Beta-barrel_TonB"/>
</dbReference>
<dbReference type="Gene3D" id="2.40.170.20">
    <property type="entry name" value="TonB-dependent receptor, beta-barrel domain"/>
    <property type="match status" value="1"/>
</dbReference>
<feature type="domain" description="TonB-dependent receptor-like beta-barrel" evidence="4">
    <location>
        <begin position="14"/>
        <end position="334"/>
    </location>
</feature>
<feature type="non-terminal residue" evidence="5">
    <location>
        <position position="346"/>
    </location>
</feature>
<dbReference type="Pfam" id="PF00593">
    <property type="entry name" value="TonB_dep_Rec_b-barrel"/>
    <property type="match status" value="1"/>
</dbReference>
<evidence type="ECO:0000313" key="5">
    <source>
        <dbReference type="EMBL" id="SVC11015.1"/>
    </source>
</evidence>
<evidence type="ECO:0000256" key="2">
    <source>
        <dbReference type="ARBA" id="ARBA00023136"/>
    </source>
</evidence>
<dbReference type="AlphaFoldDB" id="A0A382JH81"/>
<dbReference type="EMBL" id="UINC01074129">
    <property type="protein sequence ID" value="SVC11015.1"/>
    <property type="molecule type" value="Genomic_DNA"/>
</dbReference>
<evidence type="ECO:0000259" key="4">
    <source>
        <dbReference type="Pfam" id="PF00593"/>
    </source>
</evidence>
<dbReference type="PANTHER" id="PTHR47234:SF2">
    <property type="entry name" value="TONB-DEPENDENT RECEPTOR"/>
    <property type="match status" value="1"/>
</dbReference>
<accession>A0A382JH81</accession>